<sequence length="192" mass="20815">MYSRILLALAVLMSATLMGRSIILLRRRRAALLEAIADGPYGSSSPLVSLADLPKMTEVYVDTEDEPRRDVQMGWADLMPVSARVVENAGSEDAAPPQLQAHEFLRPRLSPPFHRPRATPAPPAPRRPPLPPRASSESARPSPPPPVPVQVAVLVAMPRRGSGAARDVLPVLEIGVGVAHRRVDEIASEQER</sequence>
<organism evidence="1 2">
    <name type="scientific">Auriscalpium vulgare</name>
    <dbReference type="NCBI Taxonomy" id="40419"/>
    <lineage>
        <taxon>Eukaryota</taxon>
        <taxon>Fungi</taxon>
        <taxon>Dikarya</taxon>
        <taxon>Basidiomycota</taxon>
        <taxon>Agaricomycotina</taxon>
        <taxon>Agaricomycetes</taxon>
        <taxon>Russulales</taxon>
        <taxon>Auriscalpiaceae</taxon>
        <taxon>Auriscalpium</taxon>
    </lineage>
</organism>
<evidence type="ECO:0000313" key="2">
    <source>
        <dbReference type="Proteomes" id="UP000814033"/>
    </source>
</evidence>
<comment type="caution">
    <text evidence="1">The sequence shown here is derived from an EMBL/GenBank/DDBJ whole genome shotgun (WGS) entry which is preliminary data.</text>
</comment>
<evidence type="ECO:0000313" key="1">
    <source>
        <dbReference type="EMBL" id="KAI0039973.1"/>
    </source>
</evidence>
<name>A0ACB8R7G2_9AGAM</name>
<reference evidence="1" key="1">
    <citation type="submission" date="2021-02" db="EMBL/GenBank/DDBJ databases">
        <authorList>
            <consortium name="DOE Joint Genome Institute"/>
            <person name="Ahrendt S."/>
            <person name="Looney B.P."/>
            <person name="Miyauchi S."/>
            <person name="Morin E."/>
            <person name="Drula E."/>
            <person name="Courty P.E."/>
            <person name="Chicoki N."/>
            <person name="Fauchery L."/>
            <person name="Kohler A."/>
            <person name="Kuo A."/>
            <person name="Labutti K."/>
            <person name="Pangilinan J."/>
            <person name="Lipzen A."/>
            <person name="Riley R."/>
            <person name="Andreopoulos W."/>
            <person name="He G."/>
            <person name="Johnson J."/>
            <person name="Barry K.W."/>
            <person name="Grigoriev I.V."/>
            <person name="Nagy L."/>
            <person name="Hibbett D."/>
            <person name="Henrissat B."/>
            <person name="Matheny P.B."/>
            <person name="Labbe J."/>
            <person name="Martin F."/>
        </authorList>
    </citation>
    <scope>NUCLEOTIDE SEQUENCE</scope>
    <source>
        <strain evidence="1">FP105234-sp</strain>
    </source>
</reference>
<reference evidence="1" key="2">
    <citation type="journal article" date="2022" name="New Phytol.">
        <title>Evolutionary transition to the ectomycorrhizal habit in the genomes of a hyperdiverse lineage of mushroom-forming fungi.</title>
        <authorList>
            <person name="Looney B."/>
            <person name="Miyauchi S."/>
            <person name="Morin E."/>
            <person name="Drula E."/>
            <person name="Courty P.E."/>
            <person name="Kohler A."/>
            <person name="Kuo A."/>
            <person name="LaButti K."/>
            <person name="Pangilinan J."/>
            <person name="Lipzen A."/>
            <person name="Riley R."/>
            <person name="Andreopoulos W."/>
            <person name="He G."/>
            <person name="Johnson J."/>
            <person name="Nolan M."/>
            <person name="Tritt A."/>
            <person name="Barry K.W."/>
            <person name="Grigoriev I.V."/>
            <person name="Nagy L.G."/>
            <person name="Hibbett D."/>
            <person name="Henrissat B."/>
            <person name="Matheny P.B."/>
            <person name="Labbe J."/>
            <person name="Martin F.M."/>
        </authorList>
    </citation>
    <scope>NUCLEOTIDE SEQUENCE</scope>
    <source>
        <strain evidence="1">FP105234-sp</strain>
    </source>
</reference>
<keyword evidence="2" id="KW-1185">Reference proteome</keyword>
<accession>A0ACB8R7G2</accession>
<dbReference type="Proteomes" id="UP000814033">
    <property type="component" value="Unassembled WGS sequence"/>
</dbReference>
<gene>
    <name evidence="1" type="ORF">FA95DRAFT_1612155</name>
</gene>
<dbReference type="EMBL" id="MU276241">
    <property type="protein sequence ID" value="KAI0039973.1"/>
    <property type="molecule type" value="Genomic_DNA"/>
</dbReference>
<protein>
    <submittedName>
        <fullName evidence="1">Uncharacterized protein</fullName>
    </submittedName>
</protein>
<proteinExistence type="predicted"/>